<dbReference type="GO" id="GO:0016740">
    <property type="term" value="F:transferase activity"/>
    <property type="evidence" value="ECO:0007669"/>
    <property type="project" value="UniProtKB-KW"/>
</dbReference>
<keyword evidence="1" id="KW-0812">Transmembrane</keyword>
<accession>A0A5S5CBE2</accession>
<feature type="transmembrane region" description="Helical" evidence="1">
    <location>
        <begin position="126"/>
        <end position="151"/>
    </location>
</feature>
<feature type="transmembrane region" description="Helical" evidence="1">
    <location>
        <begin position="96"/>
        <end position="114"/>
    </location>
</feature>
<feature type="transmembrane region" description="Helical" evidence="1">
    <location>
        <begin position="28"/>
        <end position="44"/>
    </location>
</feature>
<keyword evidence="1" id="KW-0472">Membrane</keyword>
<keyword evidence="2" id="KW-0808">Transferase</keyword>
<evidence type="ECO:0000256" key="1">
    <source>
        <dbReference type="SAM" id="Phobius"/>
    </source>
</evidence>
<dbReference type="EMBL" id="VNHS01000004">
    <property type="protein sequence ID" value="TYP75666.1"/>
    <property type="molecule type" value="Genomic_DNA"/>
</dbReference>
<evidence type="ECO:0000313" key="2">
    <source>
        <dbReference type="EMBL" id="TYP75666.1"/>
    </source>
</evidence>
<comment type="caution">
    <text evidence="2">The sequence shown here is derived from an EMBL/GenBank/DDBJ whole genome shotgun (WGS) entry which is preliminary data.</text>
</comment>
<feature type="transmembrane region" description="Helical" evidence="1">
    <location>
        <begin position="231"/>
        <end position="252"/>
    </location>
</feature>
<feature type="transmembrane region" description="Helical" evidence="1">
    <location>
        <begin position="163"/>
        <end position="187"/>
    </location>
</feature>
<dbReference type="InterPro" id="IPR049458">
    <property type="entry name" value="EpsG-like"/>
</dbReference>
<gene>
    <name evidence="2" type="ORF">BCM02_104347</name>
</gene>
<dbReference type="Proteomes" id="UP000323257">
    <property type="component" value="Unassembled WGS sequence"/>
</dbReference>
<proteinExistence type="predicted"/>
<dbReference type="AlphaFoldDB" id="A0A5S5CBE2"/>
<name>A0A5S5CBE2_9BACL</name>
<organism evidence="2 3">
    <name type="scientific">Paenibacillus methanolicus</name>
    <dbReference type="NCBI Taxonomy" id="582686"/>
    <lineage>
        <taxon>Bacteria</taxon>
        <taxon>Bacillati</taxon>
        <taxon>Bacillota</taxon>
        <taxon>Bacilli</taxon>
        <taxon>Bacillales</taxon>
        <taxon>Paenibacillaceae</taxon>
        <taxon>Paenibacillus</taxon>
    </lineage>
</organism>
<feature type="transmembrane region" description="Helical" evidence="1">
    <location>
        <begin position="199"/>
        <end position="219"/>
    </location>
</feature>
<protein>
    <submittedName>
        <fullName evidence="2">EpsG-like putative glucosyltransferase</fullName>
    </submittedName>
</protein>
<sequence length="348" mass="40209">MHLYLFNAVTILFYGFIIGLFNNKRNKVIIAAIAFVQLLVIMVLRKDTVGADVRTYYQYFLLISNLKFPAFEFVNMESGYVFFNSLISFFTINKQLFIVIISAVILTGYFLFLYKNSEDITLSIFLFITLEFYSLSFSMVRQSIAIIIILFSYEFIKKRKPLKFVLCVLLATLFHKTAIIFIVFYVVTKIKISYKYISFVLLGSLVVFMLGGSLINYLVHKFYPYYSELVVSGEGVTMLILLTGILLGMLPLHKELITKNSVNSMLFHALIVAVVLQIMSIQFSLFNRMTLYFTIFLTILIPSYIKMIEDSRIRLLVKIGVVSLSLIQLGLALKNNLLSIVPYFFYWQ</sequence>
<reference evidence="2 3" key="1">
    <citation type="submission" date="2019-07" db="EMBL/GenBank/DDBJ databases">
        <title>Genomic Encyclopedia of Type Strains, Phase III (KMG-III): the genomes of soil and plant-associated and newly described type strains.</title>
        <authorList>
            <person name="Whitman W."/>
        </authorList>
    </citation>
    <scope>NUCLEOTIDE SEQUENCE [LARGE SCALE GENOMIC DNA]</scope>
    <source>
        <strain evidence="2 3">BL24</strain>
    </source>
</reference>
<evidence type="ECO:0000313" key="3">
    <source>
        <dbReference type="Proteomes" id="UP000323257"/>
    </source>
</evidence>
<keyword evidence="3" id="KW-1185">Reference proteome</keyword>
<dbReference type="RefSeq" id="WP_148929583.1">
    <property type="nucleotide sequence ID" value="NZ_VNHS01000004.1"/>
</dbReference>
<dbReference type="OrthoDB" id="7069095at2"/>
<feature type="transmembrane region" description="Helical" evidence="1">
    <location>
        <begin position="315"/>
        <end position="333"/>
    </location>
</feature>
<dbReference type="Pfam" id="PF14897">
    <property type="entry name" value="EpsG"/>
    <property type="match status" value="1"/>
</dbReference>
<feature type="transmembrane region" description="Helical" evidence="1">
    <location>
        <begin position="5"/>
        <end position="22"/>
    </location>
</feature>
<feature type="transmembrane region" description="Helical" evidence="1">
    <location>
        <begin position="264"/>
        <end position="283"/>
    </location>
</feature>
<keyword evidence="1" id="KW-1133">Transmembrane helix</keyword>